<accession>A0A918WCD3</accession>
<feature type="domain" description="DUF5753" evidence="1">
    <location>
        <begin position="33"/>
        <end position="212"/>
    </location>
</feature>
<sequence length="218" mass="24421">MQMDEILGTKGSVDSLEREWYKTRPGPLLEGFPEYVANEGKAVEIRLYEIGIVPGLLQTPAYARCLADSNVRRGTITPGRADRRVRFLAERQAALVRERPPMMLMVLDESCVRRRVGGPAIMAEQLDRLLEVAASPNTMVQIAPYEMGEHRALDLPLNLLTMPDMTVLAYAESQIRGHMERNTDSVLALLKNYHQVQAEALSQAATVAMIREVRKAFS</sequence>
<name>A0A918WCD3_9ACTN</name>
<protein>
    <recommendedName>
        <fullName evidence="1">DUF5753 domain-containing protein</fullName>
    </recommendedName>
</protein>
<proteinExistence type="predicted"/>
<evidence type="ECO:0000313" key="2">
    <source>
        <dbReference type="EMBL" id="GHB03894.1"/>
    </source>
</evidence>
<keyword evidence="3" id="KW-1185">Reference proteome</keyword>
<dbReference type="Proteomes" id="UP000644020">
    <property type="component" value="Unassembled WGS sequence"/>
</dbReference>
<comment type="caution">
    <text evidence="2">The sequence shown here is derived from an EMBL/GenBank/DDBJ whole genome shotgun (WGS) entry which is preliminary data.</text>
</comment>
<dbReference type="InterPro" id="IPR043917">
    <property type="entry name" value="DUF5753"/>
</dbReference>
<evidence type="ECO:0000259" key="1">
    <source>
        <dbReference type="Pfam" id="PF19054"/>
    </source>
</evidence>
<reference evidence="2" key="1">
    <citation type="journal article" date="2014" name="Int. J. Syst. Evol. Microbiol.">
        <title>Complete genome sequence of Corynebacterium casei LMG S-19264T (=DSM 44701T), isolated from a smear-ripened cheese.</title>
        <authorList>
            <consortium name="US DOE Joint Genome Institute (JGI-PGF)"/>
            <person name="Walter F."/>
            <person name="Albersmeier A."/>
            <person name="Kalinowski J."/>
            <person name="Ruckert C."/>
        </authorList>
    </citation>
    <scope>NUCLEOTIDE SEQUENCE</scope>
    <source>
        <strain evidence="2">JCM 4518</strain>
    </source>
</reference>
<dbReference type="AlphaFoldDB" id="A0A918WCD3"/>
<dbReference type="EMBL" id="BMUL01000018">
    <property type="protein sequence ID" value="GHB03894.1"/>
    <property type="molecule type" value="Genomic_DNA"/>
</dbReference>
<reference evidence="2" key="2">
    <citation type="submission" date="2020-09" db="EMBL/GenBank/DDBJ databases">
        <authorList>
            <person name="Sun Q."/>
            <person name="Ohkuma M."/>
        </authorList>
    </citation>
    <scope>NUCLEOTIDE SEQUENCE</scope>
    <source>
        <strain evidence="2">JCM 4518</strain>
    </source>
</reference>
<organism evidence="2 3">
    <name type="scientific">Streptomyces termitum</name>
    <dbReference type="NCBI Taxonomy" id="67368"/>
    <lineage>
        <taxon>Bacteria</taxon>
        <taxon>Bacillati</taxon>
        <taxon>Actinomycetota</taxon>
        <taxon>Actinomycetes</taxon>
        <taxon>Kitasatosporales</taxon>
        <taxon>Streptomycetaceae</taxon>
        <taxon>Streptomyces</taxon>
    </lineage>
</organism>
<dbReference type="Pfam" id="PF19054">
    <property type="entry name" value="DUF5753"/>
    <property type="match status" value="1"/>
</dbReference>
<evidence type="ECO:0000313" key="3">
    <source>
        <dbReference type="Proteomes" id="UP000644020"/>
    </source>
</evidence>
<gene>
    <name evidence="2" type="ORF">GCM10010305_53790</name>
</gene>